<dbReference type="OrthoDB" id="4753623at2"/>
<evidence type="ECO:0000313" key="1">
    <source>
        <dbReference type="EMBL" id="ACY20256.1"/>
    </source>
</evidence>
<dbReference type="RefSeq" id="WP_012832836.1">
    <property type="nucleotide sequence ID" value="NC_013441.1"/>
</dbReference>
<protein>
    <submittedName>
        <fullName evidence="1">Uncharacterized protein</fullName>
    </submittedName>
</protein>
<sequence>MILAAVIGTFSALDVDEGPASVVVHPLFMVGTIGIVVWHMAKSTLFQATWMTLIMRGTTVGWDEVEAVVLTTGSAHGTVELGVMPRPGGQTPTLDVRPGERLVDIPMRVVVPASKVDVDKLHWAINQTGRTDMLLIERTAGGDRVLRQSNTRGAGCCW</sequence>
<dbReference type="AlphaFoldDB" id="D0L3Q7"/>
<dbReference type="STRING" id="526226.Gbro_0945"/>
<reference evidence="2" key="1">
    <citation type="submission" date="2009-10" db="EMBL/GenBank/DDBJ databases">
        <title>The complete chromosome of Gordonia bronchialis DSM 43247.</title>
        <authorList>
            <consortium name="US DOE Joint Genome Institute (JGI-PGF)"/>
            <person name="Lucas S."/>
            <person name="Copeland A."/>
            <person name="Lapidus A."/>
            <person name="Glavina del Rio T."/>
            <person name="Dalin E."/>
            <person name="Tice H."/>
            <person name="Bruce D."/>
            <person name="Goodwin L."/>
            <person name="Pitluck S."/>
            <person name="Kyrpides N."/>
            <person name="Mavromatis K."/>
            <person name="Ivanova N."/>
            <person name="Ovchinnikova G."/>
            <person name="Saunders E."/>
            <person name="Brettin T."/>
            <person name="Detter J.C."/>
            <person name="Han C."/>
            <person name="Larimer F."/>
            <person name="Land M."/>
            <person name="Hauser L."/>
            <person name="Markowitz V."/>
            <person name="Cheng J.-F."/>
            <person name="Hugenholtz P."/>
            <person name="Woyke T."/>
            <person name="Wu D."/>
            <person name="Jando M."/>
            <person name="Schneider S."/>
            <person name="Goeker M."/>
            <person name="Klenk H.-P."/>
            <person name="Eisen J.A."/>
        </authorList>
    </citation>
    <scope>NUCLEOTIDE SEQUENCE [LARGE SCALE GENOMIC DNA]</scope>
    <source>
        <strain evidence="2">ATCC 25592 / DSM 43247 / BCRC 13721 / JCM 3198 / KCTC 3076 / NBRC 16047 / NCTC 10667</strain>
    </source>
</reference>
<dbReference type="eggNOG" id="ENOG5031WB8">
    <property type="taxonomic scope" value="Bacteria"/>
</dbReference>
<accession>D0L3Q7</accession>
<proteinExistence type="predicted"/>
<keyword evidence="2" id="KW-1185">Reference proteome</keyword>
<dbReference type="KEGG" id="gbr:Gbro_0945"/>
<name>D0L3Q7_GORB4</name>
<dbReference type="HOGENOM" id="CLU_1666923_0_0_11"/>
<evidence type="ECO:0000313" key="2">
    <source>
        <dbReference type="Proteomes" id="UP000001219"/>
    </source>
</evidence>
<organism evidence="1 2">
    <name type="scientific">Gordonia bronchialis (strain ATCC 25592 / DSM 43247 / BCRC 13721 / JCM 3198 / KCTC 3076 / NBRC 16047 / NCTC 10667)</name>
    <name type="common">Rhodococcus bronchialis</name>
    <dbReference type="NCBI Taxonomy" id="526226"/>
    <lineage>
        <taxon>Bacteria</taxon>
        <taxon>Bacillati</taxon>
        <taxon>Actinomycetota</taxon>
        <taxon>Actinomycetes</taxon>
        <taxon>Mycobacteriales</taxon>
        <taxon>Gordoniaceae</taxon>
        <taxon>Gordonia</taxon>
    </lineage>
</organism>
<gene>
    <name evidence="1" type="ordered locus">Gbro_0945</name>
</gene>
<dbReference type="EMBL" id="CP001802">
    <property type="protein sequence ID" value="ACY20256.1"/>
    <property type="molecule type" value="Genomic_DNA"/>
</dbReference>
<reference evidence="1 2" key="2">
    <citation type="journal article" date="2010" name="Stand. Genomic Sci.">
        <title>Complete genome sequence of Gordonia bronchialis type strain (3410).</title>
        <authorList>
            <person name="Ivanova N."/>
            <person name="Sikorski J."/>
            <person name="Jando M."/>
            <person name="Lapidus A."/>
            <person name="Nolan M."/>
            <person name="Lucas S."/>
            <person name="Del Rio T.G."/>
            <person name="Tice H."/>
            <person name="Copeland A."/>
            <person name="Cheng J.F."/>
            <person name="Chen F."/>
            <person name="Bruce D."/>
            <person name="Goodwin L."/>
            <person name="Pitluck S."/>
            <person name="Mavromatis K."/>
            <person name="Ovchinnikova G."/>
            <person name="Pati A."/>
            <person name="Chen A."/>
            <person name="Palaniappan K."/>
            <person name="Land M."/>
            <person name="Hauser L."/>
            <person name="Chang Y.J."/>
            <person name="Jeffries C.D."/>
            <person name="Chain P."/>
            <person name="Saunders E."/>
            <person name="Han C."/>
            <person name="Detter J.C."/>
            <person name="Brettin T."/>
            <person name="Rohde M."/>
            <person name="Goker M."/>
            <person name="Bristow J."/>
            <person name="Eisen J.A."/>
            <person name="Markowitz V."/>
            <person name="Hugenholtz P."/>
            <person name="Klenk H.P."/>
            <person name="Kyrpides N.C."/>
        </authorList>
    </citation>
    <scope>NUCLEOTIDE SEQUENCE [LARGE SCALE GENOMIC DNA]</scope>
    <source>
        <strain evidence="2">ATCC 25592 / DSM 43247 / BCRC 13721 / JCM 3198 / KCTC 3076 / NBRC 16047 / NCTC 10667</strain>
    </source>
</reference>
<dbReference type="Proteomes" id="UP000001219">
    <property type="component" value="Chromosome"/>
</dbReference>